<dbReference type="Gene3D" id="3.40.630.10">
    <property type="entry name" value="Zn peptidases"/>
    <property type="match status" value="1"/>
</dbReference>
<feature type="domain" description="Peptidase M28" evidence="4">
    <location>
        <begin position="98"/>
        <end position="320"/>
    </location>
</feature>
<keyword evidence="1" id="KW-0808">Transferase</keyword>
<dbReference type="Pfam" id="PF04389">
    <property type="entry name" value="Peptidase_M28"/>
    <property type="match status" value="1"/>
</dbReference>
<dbReference type="PANTHER" id="PTHR12283:SF6">
    <property type="entry name" value="GLUTAMINYL-PEPTIDE CYCLOTRANSFERASE-RELATED"/>
    <property type="match status" value="1"/>
</dbReference>
<dbReference type="InterPro" id="IPR040234">
    <property type="entry name" value="QC/QCL"/>
</dbReference>
<feature type="chain" id="PRO_5003186862" evidence="3">
    <location>
        <begin position="25"/>
        <end position="325"/>
    </location>
</feature>
<feature type="signal peptide" evidence="3">
    <location>
        <begin position="1"/>
        <end position="24"/>
    </location>
</feature>
<evidence type="ECO:0000256" key="2">
    <source>
        <dbReference type="ARBA" id="ARBA00023315"/>
    </source>
</evidence>
<name>E4T550_PALPW</name>
<keyword evidence="2" id="KW-0012">Acyltransferase</keyword>
<dbReference type="OrthoDB" id="9773494at2"/>
<dbReference type="EMBL" id="CP002345">
    <property type="protein sequence ID" value="ADQ79844.1"/>
    <property type="molecule type" value="Genomic_DNA"/>
</dbReference>
<evidence type="ECO:0000256" key="3">
    <source>
        <dbReference type="SAM" id="SignalP"/>
    </source>
</evidence>
<evidence type="ECO:0000313" key="5">
    <source>
        <dbReference type="EMBL" id="ADQ79844.1"/>
    </source>
</evidence>
<gene>
    <name evidence="5" type="ordered locus">Palpr_1704</name>
</gene>
<protein>
    <submittedName>
        <fullName evidence="5">Peptidase M28</fullName>
    </submittedName>
</protein>
<dbReference type="SUPFAM" id="SSF53187">
    <property type="entry name" value="Zn-dependent exopeptidases"/>
    <property type="match status" value="1"/>
</dbReference>
<dbReference type="STRING" id="694427.Palpr_1704"/>
<dbReference type="GO" id="GO:0016603">
    <property type="term" value="F:glutaminyl-peptide cyclotransferase activity"/>
    <property type="evidence" value="ECO:0007669"/>
    <property type="project" value="TreeGrafter"/>
</dbReference>
<evidence type="ECO:0000313" key="6">
    <source>
        <dbReference type="Proteomes" id="UP000008718"/>
    </source>
</evidence>
<dbReference type="PANTHER" id="PTHR12283">
    <property type="entry name" value="GLUTAMINYL-PEPTIDE CYCLOTRANSFERASE"/>
    <property type="match status" value="1"/>
</dbReference>
<dbReference type="HOGENOM" id="CLU_045003_2_0_10"/>
<dbReference type="KEGG" id="ppn:Palpr_1704"/>
<dbReference type="eggNOG" id="COG2234">
    <property type="taxonomic scope" value="Bacteria"/>
</dbReference>
<proteinExistence type="predicted"/>
<dbReference type="InterPro" id="IPR007484">
    <property type="entry name" value="Peptidase_M28"/>
</dbReference>
<dbReference type="Proteomes" id="UP000008718">
    <property type="component" value="Chromosome"/>
</dbReference>
<keyword evidence="3" id="KW-0732">Signal</keyword>
<sequence>MKKLIFLFLSIALLLSCTQTTKSAQNSDKAISIPAFSADSAYAYTKRQVDFGARVPNTKAHEECAQYLLRELKRHGAEVVEQKANLTAFDGTILKSTNIIGSVNPKATTRILLLSHWDSRPWADNDPKPENRKKPVMAANDGASGVGVLLEIVRVISKTQPTVGVDVVFIDSEDYGQPENVSGEGSEDSWCLGTQYWAKNPHVSGYTARYGILLDMVGAPGATFYREQSSDYYASSVVSAVWSQAKDLGFGQYFRDEKGGAITDDHIYVNKILGIPTIDIIHFDPHTASGFGSYWHTTHDTMDNVDKSTLNAVGTTLMHVIYKEK</sequence>
<dbReference type="GO" id="GO:0008270">
    <property type="term" value="F:zinc ion binding"/>
    <property type="evidence" value="ECO:0007669"/>
    <property type="project" value="TreeGrafter"/>
</dbReference>
<reference key="1">
    <citation type="submission" date="2010-11" db="EMBL/GenBank/DDBJ databases">
        <title>The complete genome of Paludibacter propionicigenes DSM 17365.</title>
        <authorList>
            <consortium name="US DOE Joint Genome Institute (JGI-PGF)"/>
            <person name="Lucas S."/>
            <person name="Copeland A."/>
            <person name="Lapidus A."/>
            <person name="Bruce D."/>
            <person name="Goodwin L."/>
            <person name="Pitluck S."/>
            <person name="Kyrpides N."/>
            <person name="Mavromatis K."/>
            <person name="Ivanova N."/>
            <person name="Munk A.C."/>
            <person name="Brettin T."/>
            <person name="Detter J.C."/>
            <person name="Han C."/>
            <person name="Tapia R."/>
            <person name="Land M."/>
            <person name="Hauser L."/>
            <person name="Markowitz V."/>
            <person name="Cheng J.-F."/>
            <person name="Hugenholtz P."/>
            <person name="Woyke T."/>
            <person name="Wu D."/>
            <person name="Gronow S."/>
            <person name="Wellnitz S."/>
            <person name="Brambilla E."/>
            <person name="Klenk H.-P."/>
            <person name="Eisen J.A."/>
        </authorList>
    </citation>
    <scope>NUCLEOTIDE SEQUENCE</scope>
    <source>
        <strain>WB4</strain>
    </source>
</reference>
<dbReference type="PROSITE" id="PS51257">
    <property type="entry name" value="PROKAR_LIPOPROTEIN"/>
    <property type="match status" value="1"/>
</dbReference>
<dbReference type="RefSeq" id="WP_013445213.1">
    <property type="nucleotide sequence ID" value="NC_014734.1"/>
</dbReference>
<evidence type="ECO:0000256" key="1">
    <source>
        <dbReference type="ARBA" id="ARBA00022679"/>
    </source>
</evidence>
<keyword evidence="6" id="KW-1185">Reference proteome</keyword>
<organism evidence="5 6">
    <name type="scientific">Paludibacter propionicigenes (strain DSM 17365 / JCM 13257 / WB4)</name>
    <dbReference type="NCBI Taxonomy" id="694427"/>
    <lineage>
        <taxon>Bacteria</taxon>
        <taxon>Pseudomonadati</taxon>
        <taxon>Bacteroidota</taxon>
        <taxon>Bacteroidia</taxon>
        <taxon>Bacteroidales</taxon>
        <taxon>Paludibacteraceae</taxon>
        <taxon>Paludibacter</taxon>
    </lineage>
</organism>
<reference evidence="5 6" key="2">
    <citation type="journal article" date="2011" name="Stand. Genomic Sci.">
        <title>Complete genome sequence of Paludibacter propionicigenes type strain (WB4).</title>
        <authorList>
            <person name="Gronow S."/>
            <person name="Munk C."/>
            <person name="Lapidus A."/>
            <person name="Nolan M."/>
            <person name="Lucas S."/>
            <person name="Hammon N."/>
            <person name="Deshpande S."/>
            <person name="Cheng J.F."/>
            <person name="Tapia R."/>
            <person name="Han C."/>
            <person name="Goodwin L."/>
            <person name="Pitluck S."/>
            <person name="Liolios K."/>
            <person name="Ivanova N."/>
            <person name="Mavromatis K."/>
            <person name="Mikhailova N."/>
            <person name="Pati A."/>
            <person name="Chen A."/>
            <person name="Palaniappan K."/>
            <person name="Land M."/>
            <person name="Hauser L."/>
            <person name="Chang Y.J."/>
            <person name="Jeffries C.D."/>
            <person name="Brambilla E."/>
            <person name="Rohde M."/>
            <person name="Goker M."/>
            <person name="Detter J.C."/>
            <person name="Woyke T."/>
            <person name="Bristow J."/>
            <person name="Eisen J.A."/>
            <person name="Markowitz V."/>
            <person name="Hugenholtz P."/>
            <person name="Kyrpides N.C."/>
            <person name="Klenk H.P."/>
        </authorList>
    </citation>
    <scope>NUCLEOTIDE SEQUENCE [LARGE SCALE GENOMIC DNA]</scope>
    <source>
        <strain evidence="6">DSM 17365 / JCM 13257 / WB4</strain>
    </source>
</reference>
<evidence type="ECO:0000259" key="4">
    <source>
        <dbReference type="Pfam" id="PF04389"/>
    </source>
</evidence>
<dbReference type="AlphaFoldDB" id="E4T550"/>
<accession>E4T550</accession>